<keyword evidence="2" id="KW-1185">Reference proteome</keyword>
<reference evidence="1 2" key="1">
    <citation type="journal article" date="2022" name="Hortic Res">
        <title>A haplotype resolved chromosomal level avocado genome allows analysis of novel avocado genes.</title>
        <authorList>
            <person name="Nath O."/>
            <person name="Fletcher S.J."/>
            <person name="Hayward A."/>
            <person name="Shaw L.M."/>
            <person name="Masouleh A.K."/>
            <person name="Furtado A."/>
            <person name="Henry R.J."/>
            <person name="Mitter N."/>
        </authorList>
    </citation>
    <scope>NUCLEOTIDE SEQUENCE [LARGE SCALE GENOMIC DNA]</scope>
    <source>
        <strain evidence="2">cv. Hass</strain>
    </source>
</reference>
<sequence length="235" mass="26592">MAEPAIDVTENNKETKRHKSIKHYSSSHRILLVGEGDFSFSASLARAFGSACNMVATSFDSAGELLMKHPTAKPNLKLLMELGCIVLNDIDCHTMNEHPNLKETKFDRIVFNFPHAVLYFPESKREQINLHKDLVKGFFKSASSMLTSNGEVHVTHKTTQPYSFWGLEDLAKDVGLTLLEKSAFKKWDYPGYNQKRAYGRKCNRGFRVGECATFKFVLSVDDSELNGYQPHCAFM</sequence>
<dbReference type="Proteomes" id="UP001234297">
    <property type="component" value="Chromosome 7"/>
</dbReference>
<accession>A0ACC2L8Q6</accession>
<organism evidence="1 2">
    <name type="scientific">Persea americana</name>
    <name type="common">Avocado</name>
    <dbReference type="NCBI Taxonomy" id="3435"/>
    <lineage>
        <taxon>Eukaryota</taxon>
        <taxon>Viridiplantae</taxon>
        <taxon>Streptophyta</taxon>
        <taxon>Embryophyta</taxon>
        <taxon>Tracheophyta</taxon>
        <taxon>Spermatophyta</taxon>
        <taxon>Magnoliopsida</taxon>
        <taxon>Magnoliidae</taxon>
        <taxon>Laurales</taxon>
        <taxon>Lauraceae</taxon>
        <taxon>Persea</taxon>
    </lineage>
</organism>
<evidence type="ECO:0000313" key="2">
    <source>
        <dbReference type="Proteomes" id="UP001234297"/>
    </source>
</evidence>
<protein>
    <submittedName>
        <fullName evidence="1">Uncharacterized protein</fullName>
    </submittedName>
</protein>
<dbReference type="EMBL" id="CM056815">
    <property type="protein sequence ID" value="KAJ8629740.1"/>
    <property type="molecule type" value="Genomic_DNA"/>
</dbReference>
<name>A0ACC2L8Q6_PERAE</name>
<comment type="caution">
    <text evidence="1">The sequence shown here is derived from an EMBL/GenBank/DDBJ whole genome shotgun (WGS) entry which is preliminary data.</text>
</comment>
<evidence type="ECO:0000313" key="1">
    <source>
        <dbReference type="EMBL" id="KAJ8629740.1"/>
    </source>
</evidence>
<gene>
    <name evidence="1" type="ORF">MRB53_023063</name>
</gene>
<proteinExistence type="predicted"/>